<keyword evidence="4" id="KW-1133">Transmembrane helix</keyword>
<dbReference type="InterPro" id="IPR000109">
    <property type="entry name" value="POT_fam"/>
</dbReference>
<protein>
    <submittedName>
        <fullName evidence="7">Protein NRT1/ PTR FAMILY 3.1</fullName>
    </submittedName>
</protein>
<reference evidence="7" key="2">
    <citation type="journal article" date="2024" name="Plant">
        <title>Genomic evolution and insights into agronomic trait innovations of Sesamum species.</title>
        <authorList>
            <person name="Miao H."/>
            <person name="Wang L."/>
            <person name="Qu L."/>
            <person name="Liu H."/>
            <person name="Sun Y."/>
            <person name="Le M."/>
            <person name="Wang Q."/>
            <person name="Wei S."/>
            <person name="Zheng Y."/>
            <person name="Lin W."/>
            <person name="Duan Y."/>
            <person name="Cao H."/>
            <person name="Xiong S."/>
            <person name="Wang X."/>
            <person name="Wei L."/>
            <person name="Li C."/>
            <person name="Ma Q."/>
            <person name="Ju M."/>
            <person name="Zhao R."/>
            <person name="Li G."/>
            <person name="Mu C."/>
            <person name="Tian Q."/>
            <person name="Mei H."/>
            <person name="Zhang T."/>
            <person name="Gao T."/>
            <person name="Zhang H."/>
        </authorList>
    </citation>
    <scope>NUCLEOTIDE SEQUENCE</scope>
    <source>
        <strain evidence="7">KEN1</strain>
    </source>
</reference>
<evidence type="ECO:0000256" key="4">
    <source>
        <dbReference type="ARBA" id="ARBA00022989"/>
    </source>
</evidence>
<comment type="similarity">
    <text evidence="6">Belongs to the major facilitator superfamily. Phosphate:H(+) symporter (TC 2.A.1.9) family.</text>
</comment>
<evidence type="ECO:0000256" key="3">
    <source>
        <dbReference type="ARBA" id="ARBA00022692"/>
    </source>
</evidence>
<dbReference type="EMBL" id="JACGWN010000001">
    <property type="protein sequence ID" value="KAL0463597.1"/>
    <property type="molecule type" value="Genomic_DNA"/>
</dbReference>
<organism evidence="7">
    <name type="scientific">Sesamum latifolium</name>
    <dbReference type="NCBI Taxonomy" id="2727402"/>
    <lineage>
        <taxon>Eukaryota</taxon>
        <taxon>Viridiplantae</taxon>
        <taxon>Streptophyta</taxon>
        <taxon>Embryophyta</taxon>
        <taxon>Tracheophyta</taxon>
        <taxon>Spermatophyta</taxon>
        <taxon>Magnoliopsida</taxon>
        <taxon>eudicotyledons</taxon>
        <taxon>Gunneridae</taxon>
        <taxon>Pentapetalae</taxon>
        <taxon>asterids</taxon>
        <taxon>lamiids</taxon>
        <taxon>Lamiales</taxon>
        <taxon>Pedaliaceae</taxon>
        <taxon>Sesamum</taxon>
    </lineage>
</organism>
<name>A0AAW2YE06_9LAMI</name>
<reference evidence="7" key="1">
    <citation type="submission" date="2020-06" db="EMBL/GenBank/DDBJ databases">
        <authorList>
            <person name="Li T."/>
            <person name="Hu X."/>
            <person name="Zhang T."/>
            <person name="Song X."/>
            <person name="Zhang H."/>
            <person name="Dai N."/>
            <person name="Sheng W."/>
            <person name="Hou X."/>
            <person name="Wei L."/>
        </authorList>
    </citation>
    <scope>NUCLEOTIDE SEQUENCE</scope>
    <source>
        <strain evidence="7">KEN1</strain>
        <tissue evidence="7">Leaf</tissue>
    </source>
</reference>
<comment type="similarity">
    <text evidence="2">Belongs to the major facilitator superfamily. Proton-dependent oligopeptide transporter (POT/PTR) (TC 2.A.17) family.</text>
</comment>
<dbReference type="AlphaFoldDB" id="A0AAW2YE06"/>
<gene>
    <name evidence="7" type="ORF">Slati_0247300</name>
</gene>
<evidence type="ECO:0000256" key="6">
    <source>
        <dbReference type="ARBA" id="ARBA00044504"/>
    </source>
</evidence>
<comment type="caution">
    <text evidence="7">The sequence shown here is derived from an EMBL/GenBank/DDBJ whole genome shotgun (WGS) entry which is preliminary data.</text>
</comment>
<dbReference type="Pfam" id="PF00854">
    <property type="entry name" value="PTR2"/>
    <property type="match status" value="1"/>
</dbReference>
<dbReference type="InterPro" id="IPR036259">
    <property type="entry name" value="MFS_trans_sf"/>
</dbReference>
<evidence type="ECO:0000256" key="5">
    <source>
        <dbReference type="ARBA" id="ARBA00023136"/>
    </source>
</evidence>
<accession>A0AAW2YE06</accession>
<dbReference type="Gene3D" id="1.20.1250.20">
    <property type="entry name" value="MFS general substrate transporter like domains"/>
    <property type="match status" value="1"/>
</dbReference>
<evidence type="ECO:0000256" key="1">
    <source>
        <dbReference type="ARBA" id="ARBA00004141"/>
    </source>
</evidence>
<comment type="subcellular location">
    <subcellularLocation>
        <location evidence="1">Membrane</location>
        <topology evidence="1">Multi-pass membrane protein</topology>
    </subcellularLocation>
</comment>
<keyword evidence="5" id="KW-0472">Membrane</keyword>
<dbReference type="PANTHER" id="PTHR11654">
    <property type="entry name" value="OLIGOPEPTIDE TRANSPORTER-RELATED"/>
    <property type="match status" value="1"/>
</dbReference>
<dbReference type="GO" id="GO:0016020">
    <property type="term" value="C:membrane"/>
    <property type="evidence" value="ECO:0007669"/>
    <property type="project" value="UniProtKB-SubCell"/>
</dbReference>
<evidence type="ECO:0000313" key="7">
    <source>
        <dbReference type="EMBL" id="KAL0463597.1"/>
    </source>
</evidence>
<sequence length="117" mass="13061">MVSDPKILYENEDLDAAISVGGKLVHTKSMKFLDKAAIVTEEDNPKAPNPWKLTTVHRVEELKCIIRMGPIWAAGFLLITAYAQQNTFSLQQAKSMNRHLTKNFQIPAASMSVFTQA</sequence>
<dbReference type="GO" id="GO:0022857">
    <property type="term" value="F:transmembrane transporter activity"/>
    <property type="evidence" value="ECO:0007669"/>
    <property type="project" value="InterPro"/>
</dbReference>
<evidence type="ECO:0000256" key="2">
    <source>
        <dbReference type="ARBA" id="ARBA00005982"/>
    </source>
</evidence>
<keyword evidence="3" id="KW-0812">Transmembrane</keyword>
<proteinExistence type="inferred from homology"/>